<gene>
    <name evidence="2" type="ORF">C1SCF055_LOCUS38623</name>
</gene>
<reference evidence="3" key="2">
    <citation type="submission" date="2024-04" db="EMBL/GenBank/DDBJ databases">
        <authorList>
            <person name="Chen Y."/>
            <person name="Shah S."/>
            <person name="Dougan E. K."/>
            <person name="Thang M."/>
            <person name="Chan C."/>
        </authorList>
    </citation>
    <scope>NUCLEOTIDE SEQUENCE [LARGE SCALE GENOMIC DNA]</scope>
</reference>
<dbReference type="AlphaFoldDB" id="A0A9P1DQJ4"/>
<feature type="domain" description="N-acetyltransferase" evidence="1">
    <location>
        <begin position="95"/>
        <end position="256"/>
    </location>
</feature>
<dbReference type="CDD" id="cd04301">
    <property type="entry name" value="NAT_SF"/>
    <property type="match status" value="1"/>
</dbReference>
<evidence type="ECO:0000313" key="4">
    <source>
        <dbReference type="EMBL" id="CAL4800979.1"/>
    </source>
</evidence>
<comment type="caution">
    <text evidence="2">The sequence shown here is derived from an EMBL/GenBank/DDBJ whole genome shotgun (WGS) entry which is preliminary data.</text>
</comment>
<dbReference type="InterPro" id="IPR000182">
    <property type="entry name" value="GNAT_dom"/>
</dbReference>
<evidence type="ECO:0000313" key="5">
    <source>
        <dbReference type="Proteomes" id="UP001152797"/>
    </source>
</evidence>
<evidence type="ECO:0000259" key="1">
    <source>
        <dbReference type="PROSITE" id="PS51186"/>
    </source>
</evidence>
<organism evidence="2">
    <name type="scientific">Cladocopium goreaui</name>
    <dbReference type="NCBI Taxonomy" id="2562237"/>
    <lineage>
        <taxon>Eukaryota</taxon>
        <taxon>Sar</taxon>
        <taxon>Alveolata</taxon>
        <taxon>Dinophyceae</taxon>
        <taxon>Suessiales</taxon>
        <taxon>Symbiodiniaceae</taxon>
        <taxon>Cladocopium</taxon>
    </lineage>
</organism>
<dbReference type="Proteomes" id="UP001152797">
    <property type="component" value="Unassembled WGS sequence"/>
</dbReference>
<name>A0A9P1DQJ4_9DINO</name>
<dbReference type="Gene3D" id="3.40.630.30">
    <property type="match status" value="1"/>
</dbReference>
<dbReference type="PROSITE" id="PS51186">
    <property type="entry name" value="GNAT"/>
    <property type="match status" value="1"/>
</dbReference>
<evidence type="ECO:0000313" key="2">
    <source>
        <dbReference type="EMBL" id="CAI4013667.1"/>
    </source>
</evidence>
<dbReference type="PANTHER" id="PTHR42791:SF1">
    <property type="entry name" value="N-ACETYLTRANSFERASE DOMAIN-CONTAINING PROTEIN"/>
    <property type="match status" value="1"/>
</dbReference>
<evidence type="ECO:0000313" key="3">
    <source>
        <dbReference type="EMBL" id="CAL1167042.1"/>
    </source>
</evidence>
<dbReference type="EMBL" id="CAMXCT010005979">
    <property type="protein sequence ID" value="CAI4013667.1"/>
    <property type="molecule type" value="Genomic_DNA"/>
</dbReference>
<reference evidence="2" key="1">
    <citation type="submission" date="2022-10" db="EMBL/GenBank/DDBJ databases">
        <authorList>
            <person name="Chen Y."/>
            <person name="Dougan E. K."/>
            <person name="Chan C."/>
            <person name="Rhodes N."/>
            <person name="Thang M."/>
        </authorList>
    </citation>
    <scope>NUCLEOTIDE SEQUENCE</scope>
</reference>
<dbReference type="InterPro" id="IPR052523">
    <property type="entry name" value="Trichothecene_AcTrans"/>
</dbReference>
<dbReference type="Pfam" id="PF00583">
    <property type="entry name" value="Acetyltransf_1"/>
    <property type="match status" value="1"/>
</dbReference>
<accession>A0A9P1DQJ4</accession>
<dbReference type="EMBL" id="CAMXCT030005979">
    <property type="protein sequence ID" value="CAL4800979.1"/>
    <property type="molecule type" value="Genomic_DNA"/>
</dbReference>
<keyword evidence="5" id="KW-1185">Reference proteome</keyword>
<dbReference type="PANTHER" id="PTHR42791">
    <property type="entry name" value="GNAT FAMILY ACETYLTRANSFERASE"/>
    <property type="match status" value="1"/>
</dbReference>
<dbReference type="GO" id="GO:0016747">
    <property type="term" value="F:acyltransferase activity, transferring groups other than amino-acyl groups"/>
    <property type="evidence" value="ECO:0007669"/>
    <property type="project" value="InterPro"/>
</dbReference>
<sequence length="257" mass="29067">MDVAAQCRLGGFLNSSPKRLDVLKNRGTGTGDEAIELLVAAFNDEPSASQRDFFRGYVRWLAALAVHVILAVRGLSLAVREDGEDGEDQMLGVALLIPPETRLEDVGLAELTKTSGVGLPPFHRSFRSKKVQVSWGRAARRRERALSTITRDTHRQLANMPHWYLWFLAVKPHVQGRGVGTLLLDEIQKLQDRDVFPCYLETSRLQNVAIYTKKKFRVEKEFCVVAKESREDEIQGFDVDLKMYAMLRPPMTTRAKL</sequence>
<dbReference type="OrthoDB" id="512662at2759"/>
<protein>
    <submittedName>
        <fullName evidence="4">N-acetyltransferase domain-containing protein</fullName>
    </submittedName>
</protein>
<dbReference type="EMBL" id="CAMXCT020005979">
    <property type="protein sequence ID" value="CAL1167042.1"/>
    <property type="molecule type" value="Genomic_DNA"/>
</dbReference>
<dbReference type="InterPro" id="IPR016181">
    <property type="entry name" value="Acyl_CoA_acyltransferase"/>
</dbReference>
<dbReference type="SUPFAM" id="SSF55729">
    <property type="entry name" value="Acyl-CoA N-acyltransferases (Nat)"/>
    <property type="match status" value="1"/>
</dbReference>
<proteinExistence type="predicted"/>